<protein>
    <submittedName>
        <fullName evidence="1">Uncharacterized protein</fullName>
    </submittedName>
</protein>
<dbReference type="OrthoDB" id="10252754at2759"/>
<dbReference type="STRING" id="157652.A0A371HQZ5"/>
<comment type="caution">
    <text evidence="1">The sequence shown here is derived from an EMBL/GenBank/DDBJ whole genome shotgun (WGS) entry which is preliminary data.</text>
</comment>
<name>A0A371HQZ5_MUCPR</name>
<gene>
    <name evidence="1" type="ORF">CR513_10972</name>
</gene>
<reference evidence="1" key="1">
    <citation type="submission" date="2018-05" db="EMBL/GenBank/DDBJ databases">
        <title>Draft genome of Mucuna pruriens seed.</title>
        <authorList>
            <person name="Nnadi N.E."/>
            <person name="Vos R."/>
            <person name="Hasami M.H."/>
            <person name="Devisetty U.K."/>
            <person name="Aguiy J.C."/>
        </authorList>
    </citation>
    <scope>NUCLEOTIDE SEQUENCE [LARGE SCALE GENOMIC DNA]</scope>
    <source>
        <strain evidence="1">JCA_2017</strain>
    </source>
</reference>
<proteinExistence type="predicted"/>
<evidence type="ECO:0000313" key="1">
    <source>
        <dbReference type="EMBL" id="RDY05221.1"/>
    </source>
</evidence>
<evidence type="ECO:0000313" key="2">
    <source>
        <dbReference type="Proteomes" id="UP000257109"/>
    </source>
</evidence>
<keyword evidence="2" id="KW-1185">Reference proteome</keyword>
<sequence>MNLTKVVSCSYVSPTATEKSKHGWLDSKRVETNSTQLECRLGVSRAMYRMALGVYLYGIDSESAHRLQYIAGLNEEENIQPVILFLPFVPLLFPELDKNKYPQHGITRTIDQGELIKLIIALEGQFPEVVKIKKVFKMAMEQLDSLVRLSHKWFGMQNLELMSSS</sequence>
<organism evidence="1 2">
    <name type="scientific">Mucuna pruriens</name>
    <name type="common">Velvet bean</name>
    <name type="synonym">Dolichos pruriens</name>
    <dbReference type="NCBI Taxonomy" id="157652"/>
    <lineage>
        <taxon>Eukaryota</taxon>
        <taxon>Viridiplantae</taxon>
        <taxon>Streptophyta</taxon>
        <taxon>Embryophyta</taxon>
        <taxon>Tracheophyta</taxon>
        <taxon>Spermatophyta</taxon>
        <taxon>Magnoliopsida</taxon>
        <taxon>eudicotyledons</taxon>
        <taxon>Gunneridae</taxon>
        <taxon>Pentapetalae</taxon>
        <taxon>rosids</taxon>
        <taxon>fabids</taxon>
        <taxon>Fabales</taxon>
        <taxon>Fabaceae</taxon>
        <taxon>Papilionoideae</taxon>
        <taxon>50 kb inversion clade</taxon>
        <taxon>NPAAA clade</taxon>
        <taxon>indigoferoid/millettioid clade</taxon>
        <taxon>Phaseoleae</taxon>
        <taxon>Mucuna</taxon>
    </lineage>
</organism>
<dbReference type="EMBL" id="QJKJ01001925">
    <property type="protein sequence ID" value="RDY05221.1"/>
    <property type="molecule type" value="Genomic_DNA"/>
</dbReference>
<dbReference type="AlphaFoldDB" id="A0A371HQZ5"/>
<feature type="non-terminal residue" evidence="1">
    <location>
        <position position="1"/>
    </location>
</feature>
<accession>A0A371HQZ5</accession>
<dbReference type="Proteomes" id="UP000257109">
    <property type="component" value="Unassembled WGS sequence"/>
</dbReference>